<name>A0A8B8G5A8_9HEMI</name>
<feature type="domain" description="AMP-dependent synthetase/ligase" evidence="9">
    <location>
        <begin position="118"/>
        <end position="531"/>
    </location>
</feature>
<keyword evidence="3" id="KW-0547">Nucleotide-binding</keyword>
<protein>
    <recommendedName>
        <fullName evidence="6">long-chain-fatty-acid--CoA ligase</fullName>
        <ecNumber evidence="6">6.2.1.3</ecNumber>
    </recommendedName>
</protein>
<organism evidence="10 11">
    <name type="scientific">Sipha flava</name>
    <name type="common">yellow sugarcane aphid</name>
    <dbReference type="NCBI Taxonomy" id="143950"/>
    <lineage>
        <taxon>Eukaryota</taxon>
        <taxon>Metazoa</taxon>
        <taxon>Ecdysozoa</taxon>
        <taxon>Arthropoda</taxon>
        <taxon>Hexapoda</taxon>
        <taxon>Insecta</taxon>
        <taxon>Pterygota</taxon>
        <taxon>Neoptera</taxon>
        <taxon>Paraneoptera</taxon>
        <taxon>Hemiptera</taxon>
        <taxon>Sternorrhyncha</taxon>
        <taxon>Aphidomorpha</taxon>
        <taxon>Aphidoidea</taxon>
        <taxon>Aphididae</taxon>
        <taxon>Sipha</taxon>
    </lineage>
</organism>
<evidence type="ECO:0000313" key="10">
    <source>
        <dbReference type="Proteomes" id="UP000694846"/>
    </source>
</evidence>
<accession>A0A8B8G5A8</accession>
<dbReference type="GO" id="GO:0005783">
    <property type="term" value="C:endoplasmic reticulum"/>
    <property type="evidence" value="ECO:0007669"/>
    <property type="project" value="TreeGrafter"/>
</dbReference>
<dbReference type="GO" id="GO:0005886">
    <property type="term" value="C:plasma membrane"/>
    <property type="evidence" value="ECO:0007669"/>
    <property type="project" value="TreeGrafter"/>
</dbReference>
<dbReference type="GeneID" id="112688670"/>
<reference evidence="11" key="1">
    <citation type="submission" date="2025-08" db="UniProtKB">
        <authorList>
            <consortium name="RefSeq"/>
        </authorList>
    </citation>
    <scope>IDENTIFICATION</scope>
    <source>
        <tissue evidence="11">Whole body</tissue>
    </source>
</reference>
<evidence type="ECO:0000259" key="9">
    <source>
        <dbReference type="Pfam" id="PF00501"/>
    </source>
</evidence>
<proteinExistence type="inferred from homology"/>
<keyword evidence="8" id="KW-1133">Transmembrane helix</keyword>
<dbReference type="RefSeq" id="XP_025417766.1">
    <property type="nucleotide sequence ID" value="XM_025561981.1"/>
</dbReference>
<comment type="catalytic activity">
    <reaction evidence="7">
        <text>a long-chain fatty acid + ATP + CoA = a long-chain fatty acyl-CoA + AMP + diphosphate</text>
        <dbReference type="Rhea" id="RHEA:15421"/>
        <dbReference type="ChEBI" id="CHEBI:30616"/>
        <dbReference type="ChEBI" id="CHEBI:33019"/>
        <dbReference type="ChEBI" id="CHEBI:57287"/>
        <dbReference type="ChEBI" id="CHEBI:57560"/>
        <dbReference type="ChEBI" id="CHEBI:83139"/>
        <dbReference type="ChEBI" id="CHEBI:456215"/>
        <dbReference type="EC" id="6.2.1.3"/>
    </reaction>
</comment>
<evidence type="ECO:0000256" key="7">
    <source>
        <dbReference type="ARBA" id="ARBA00036813"/>
    </source>
</evidence>
<keyword evidence="8" id="KW-0812">Transmembrane</keyword>
<sequence>MMWRMENTYLLSAFKTISFIYDVITYPVYLILQQPWNKKQKSQRMKSKITVLDDNTILIKTLSTFSPNHLALVKDKIDTLYKVFQYSVNKYSESRCLGTREVLAEEDEVQPNGRIFKKYVMGDYKWMTYKDVDNASDYFGNALISLGQKHKENIAIFAETRAEWMISVQGCFKQNIPVVTLYATLGEEAIAHGINETEVSIVITSHDLLPKFKNILKLTPRVKTLIYMEDQLTKTNTSGFKDDVEIISFKSILQRGSEYTVTDRNLPIPSDIAIIMYTSGSTGVPKGVNLTHTNLIATLKAFNDAIQIDPEEDVFMGYLPLAHVFELLGELACLLCGIRIGYSTPLTMIDTSSKIKRGTKGDASILKPTVITAVPLILDRIYKGINEKVSSGTTLQKTLFKFAFEYKKKWIERGFQTPLLDTLVFKKTSALLGGRVRFILCGGAPLSPETHTLIKICVCGVVQQGYGLTETSSCGSGMSQDDMSTGRVGAPLTVNDFMLVSWEEASYRITDKPYPRGELIIGGENISPGYYKNPEKTKEEFFERDGQWWFKTGDIGQLESDGSIKIIDRKKDLVKLQGGEYVSLGKVESQLKTCPVVDNICIYGSSFHMYTIALVVPNRNHLVDMARKLNIENINELSSEELFSIKILQKAVLDELAAHGRKNKLERFEIPTAIILCIDVWTPDNNLVTAAFKLKRREIYAKYKTQIDNLYES</sequence>
<keyword evidence="10" id="KW-1185">Reference proteome</keyword>
<dbReference type="AlphaFoldDB" id="A0A8B8G5A8"/>
<evidence type="ECO:0000256" key="8">
    <source>
        <dbReference type="SAM" id="Phobius"/>
    </source>
</evidence>
<keyword evidence="4" id="KW-0443">Lipid metabolism</keyword>
<dbReference type="Pfam" id="PF00501">
    <property type="entry name" value="AMP-binding"/>
    <property type="match status" value="1"/>
</dbReference>
<dbReference type="SUPFAM" id="SSF56801">
    <property type="entry name" value="Acetyl-CoA synthetase-like"/>
    <property type="match status" value="1"/>
</dbReference>
<gene>
    <name evidence="11" type="primary">LOC112688670</name>
</gene>
<dbReference type="InterPro" id="IPR020845">
    <property type="entry name" value="AMP-binding_CS"/>
</dbReference>
<evidence type="ECO:0000256" key="2">
    <source>
        <dbReference type="ARBA" id="ARBA00022598"/>
    </source>
</evidence>
<dbReference type="GO" id="GO:0005811">
    <property type="term" value="C:lipid droplet"/>
    <property type="evidence" value="ECO:0007669"/>
    <property type="project" value="TreeGrafter"/>
</dbReference>
<dbReference type="Gene3D" id="3.40.50.12780">
    <property type="entry name" value="N-terminal domain of ligase-like"/>
    <property type="match status" value="1"/>
</dbReference>
<dbReference type="InterPro" id="IPR000873">
    <property type="entry name" value="AMP-dep_synth/lig_dom"/>
</dbReference>
<evidence type="ECO:0000256" key="6">
    <source>
        <dbReference type="ARBA" id="ARBA00026121"/>
    </source>
</evidence>
<evidence type="ECO:0000256" key="4">
    <source>
        <dbReference type="ARBA" id="ARBA00022832"/>
    </source>
</evidence>
<dbReference type="Proteomes" id="UP000694846">
    <property type="component" value="Unplaced"/>
</dbReference>
<evidence type="ECO:0000313" key="11">
    <source>
        <dbReference type="RefSeq" id="XP_025417766.1"/>
    </source>
</evidence>
<dbReference type="GO" id="GO:0005524">
    <property type="term" value="F:ATP binding"/>
    <property type="evidence" value="ECO:0007669"/>
    <property type="project" value="UniProtKB-KW"/>
</dbReference>
<dbReference type="FunFam" id="3.40.50.12780:FF:000026">
    <property type="entry name" value="Uncharacterized protein, isoform B"/>
    <property type="match status" value="1"/>
</dbReference>
<dbReference type="PANTHER" id="PTHR43272">
    <property type="entry name" value="LONG-CHAIN-FATTY-ACID--COA LIGASE"/>
    <property type="match status" value="1"/>
</dbReference>
<feature type="transmembrane region" description="Helical" evidence="8">
    <location>
        <begin position="12"/>
        <end position="32"/>
    </location>
</feature>
<comment type="similarity">
    <text evidence="1">Belongs to the ATP-dependent AMP-binding enzyme family.</text>
</comment>
<evidence type="ECO:0000256" key="5">
    <source>
        <dbReference type="ARBA" id="ARBA00022840"/>
    </source>
</evidence>
<dbReference type="GO" id="GO:0090433">
    <property type="term" value="F:palmitoyl-CoA ligase activity"/>
    <property type="evidence" value="ECO:0007669"/>
    <property type="project" value="TreeGrafter"/>
</dbReference>
<dbReference type="GO" id="GO:0035336">
    <property type="term" value="P:long-chain fatty-acyl-CoA metabolic process"/>
    <property type="evidence" value="ECO:0007669"/>
    <property type="project" value="TreeGrafter"/>
</dbReference>
<evidence type="ECO:0000256" key="3">
    <source>
        <dbReference type="ARBA" id="ARBA00022741"/>
    </source>
</evidence>
<dbReference type="PANTHER" id="PTHR43272:SF83">
    <property type="entry name" value="ACYL-COA SYNTHETASE LONG-CHAIN, ISOFORM J"/>
    <property type="match status" value="1"/>
</dbReference>
<dbReference type="EC" id="6.2.1.3" evidence="6"/>
<keyword evidence="4" id="KW-0276">Fatty acid metabolism</keyword>
<dbReference type="OrthoDB" id="1700726at2759"/>
<dbReference type="GO" id="GO:0030182">
    <property type="term" value="P:neuron differentiation"/>
    <property type="evidence" value="ECO:0007669"/>
    <property type="project" value="TreeGrafter"/>
</dbReference>
<keyword evidence="8" id="KW-0472">Membrane</keyword>
<dbReference type="InterPro" id="IPR042099">
    <property type="entry name" value="ANL_N_sf"/>
</dbReference>
<keyword evidence="5" id="KW-0067">ATP-binding</keyword>
<dbReference type="PROSITE" id="PS00455">
    <property type="entry name" value="AMP_BINDING"/>
    <property type="match status" value="1"/>
</dbReference>
<dbReference type="CTD" id="46068"/>
<keyword evidence="2 11" id="KW-0436">Ligase</keyword>
<evidence type="ECO:0000256" key="1">
    <source>
        <dbReference type="ARBA" id="ARBA00006432"/>
    </source>
</evidence>